<reference evidence="2" key="1">
    <citation type="submission" date="2016-11" db="UniProtKB">
        <authorList>
            <consortium name="WormBaseParasite"/>
        </authorList>
    </citation>
    <scope>IDENTIFICATION</scope>
    <source>
        <strain evidence="2">KR3021</strain>
    </source>
</reference>
<dbReference type="WBParaSite" id="RSKR_0001103750.1">
    <property type="protein sequence ID" value="RSKR_0001103750.1"/>
    <property type="gene ID" value="RSKR_0001103750"/>
</dbReference>
<sequence length="317" mass="37230">MANVEHPAQNPIYSTEFKNEINDLIDKLKAISLQFPINELIDKLKANCIQFLINELIDKSKANCFQFLIDELIDKSKANCFQFPIDELIDKLKANCFQFPINKLIYKFKANCIQFLIDELIDKSKANCFQFPIDELIDKLKANCIQFSIDDHHDLYKKAKKIADKLEENGCQCAPYYDKRCLKMKNTYYPPDAGYLLEISFNKLYSNSENCKKYLNKFKLPKSNNPTTSPMNKDNQNFFIRDGANRSQIIEKCNKLQKEMLTFKFEKDARDARNDSSHDSRLIMDKFRETVRIATKDVINFYENFLEQILDYSKLIN</sequence>
<evidence type="ECO:0000313" key="2">
    <source>
        <dbReference type="WBParaSite" id="RSKR_0001103750.1"/>
    </source>
</evidence>
<accession>A0AC35UFL7</accession>
<protein>
    <submittedName>
        <fullName evidence="2">HEPN_RiboL-PSP domain-containing protein</fullName>
    </submittedName>
</protein>
<proteinExistence type="predicted"/>
<organism evidence="1 2">
    <name type="scientific">Rhabditophanes sp. KR3021</name>
    <dbReference type="NCBI Taxonomy" id="114890"/>
    <lineage>
        <taxon>Eukaryota</taxon>
        <taxon>Metazoa</taxon>
        <taxon>Ecdysozoa</taxon>
        <taxon>Nematoda</taxon>
        <taxon>Chromadorea</taxon>
        <taxon>Rhabditida</taxon>
        <taxon>Tylenchina</taxon>
        <taxon>Panagrolaimomorpha</taxon>
        <taxon>Strongyloidoidea</taxon>
        <taxon>Alloionematidae</taxon>
        <taxon>Rhabditophanes</taxon>
    </lineage>
</organism>
<dbReference type="Proteomes" id="UP000095286">
    <property type="component" value="Unplaced"/>
</dbReference>
<name>A0AC35UFL7_9BILA</name>
<evidence type="ECO:0000313" key="1">
    <source>
        <dbReference type="Proteomes" id="UP000095286"/>
    </source>
</evidence>